<feature type="compositionally biased region" description="Basic and acidic residues" evidence="1">
    <location>
        <begin position="158"/>
        <end position="182"/>
    </location>
</feature>
<evidence type="ECO:0000256" key="1">
    <source>
        <dbReference type="SAM" id="MobiDB-lite"/>
    </source>
</evidence>
<feature type="compositionally biased region" description="Polar residues" evidence="1">
    <location>
        <begin position="209"/>
        <end position="218"/>
    </location>
</feature>
<dbReference type="VEuPathDB" id="VectorBase:GBRI033674"/>
<feature type="region of interest" description="Disordered" evidence="1">
    <location>
        <begin position="136"/>
        <end position="218"/>
    </location>
</feature>
<dbReference type="InterPro" id="IPR026741">
    <property type="entry name" value="SNO"/>
</dbReference>
<sequence>MQKFIEGAELIDAESRMKNTMWGRFWSSHQRFFKYLCIASKVNHAVHVAREAIKYGKCVVISLQSMGEAPTLEQLEKDERELIDFVSTAKGVFQSLVEKHFPAPDRNGINHILGLTESSDEKKSTIQAIIAEVNASKQNEEASSSSSSTNNHNKRKSARQELKSLKKSRSETWHDSDDDHVGGSDNESDFKLFNSDTEESDNANRSDSAESSDFNPFR</sequence>
<dbReference type="GO" id="GO:0031490">
    <property type="term" value="F:chromatin DNA binding"/>
    <property type="evidence" value="ECO:0007669"/>
    <property type="project" value="TreeGrafter"/>
</dbReference>
<dbReference type="AlphaFoldDB" id="A0A1A9WV69"/>
<dbReference type="PANTHER" id="PTHR12706">
    <property type="entry name" value="STRAWBERRY NOTCH-RELATED"/>
    <property type="match status" value="1"/>
</dbReference>
<reference evidence="3" key="1">
    <citation type="submission" date="2014-03" db="EMBL/GenBank/DDBJ databases">
        <authorList>
            <person name="Aksoy S."/>
            <person name="Warren W."/>
            <person name="Wilson R.K."/>
        </authorList>
    </citation>
    <scope>NUCLEOTIDE SEQUENCE [LARGE SCALE GENOMIC DNA]</scope>
    <source>
        <strain evidence="3">IAEA</strain>
    </source>
</reference>
<dbReference type="GO" id="GO:0005634">
    <property type="term" value="C:nucleus"/>
    <property type="evidence" value="ECO:0007669"/>
    <property type="project" value="TreeGrafter"/>
</dbReference>
<evidence type="ECO:0000313" key="2">
    <source>
        <dbReference type="EnsemblMetazoa" id="GBRI033674-PA"/>
    </source>
</evidence>
<accession>A0A1A9WV69</accession>
<dbReference type="PANTHER" id="PTHR12706:SF30">
    <property type="entry name" value="PROTEIN STRAWBERRY NOTCH-RELATED"/>
    <property type="match status" value="1"/>
</dbReference>
<dbReference type="STRING" id="37001.A0A1A9WV69"/>
<protein>
    <submittedName>
        <fullName evidence="2">Uncharacterized protein</fullName>
    </submittedName>
</protein>
<dbReference type="GO" id="GO:0042393">
    <property type="term" value="F:histone binding"/>
    <property type="evidence" value="ECO:0007669"/>
    <property type="project" value="TreeGrafter"/>
</dbReference>
<dbReference type="Proteomes" id="UP000091820">
    <property type="component" value="Unassembled WGS sequence"/>
</dbReference>
<dbReference type="EnsemblMetazoa" id="GBRI033674-RA">
    <property type="protein sequence ID" value="GBRI033674-PA"/>
    <property type="gene ID" value="GBRI033674"/>
</dbReference>
<dbReference type="GO" id="GO:0006355">
    <property type="term" value="P:regulation of DNA-templated transcription"/>
    <property type="evidence" value="ECO:0007669"/>
    <property type="project" value="InterPro"/>
</dbReference>
<reference evidence="2" key="2">
    <citation type="submission" date="2020-05" db="UniProtKB">
        <authorList>
            <consortium name="EnsemblMetazoa"/>
        </authorList>
    </citation>
    <scope>IDENTIFICATION</scope>
    <source>
        <strain evidence="2">IAEA</strain>
    </source>
</reference>
<proteinExistence type="predicted"/>
<evidence type="ECO:0000313" key="3">
    <source>
        <dbReference type="Proteomes" id="UP000091820"/>
    </source>
</evidence>
<organism evidence="2 3">
    <name type="scientific">Glossina brevipalpis</name>
    <dbReference type="NCBI Taxonomy" id="37001"/>
    <lineage>
        <taxon>Eukaryota</taxon>
        <taxon>Metazoa</taxon>
        <taxon>Ecdysozoa</taxon>
        <taxon>Arthropoda</taxon>
        <taxon>Hexapoda</taxon>
        <taxon>Insecta</taxon>
        <taxon>Pterygota</taxon>
        <taxon>Neoptera</taxon>
        <taxon>Endopterygota</taxon>
        <taxon>Diptera</taxon>
        <taxon>Brachycera</taxon>
        <taxon>Muscomorpha</taxon>
        <taxon>Hippoboscoidea</taxon>
        <taxon>Glossinidae</taxon>
        <taxon>Glossina</taxon>
    </lineage>
</organism>
<name>A0A1A9WV69_9MUSC</name>
<keyword evidence="3" id="KW-1185">Reference proteome</keyword>